<evidence type="ECO:0000313" key="13">
    <source>
        <dbReference type="EMBL" id="THJ34351.1"/>
    </source>
</evidence>
<evidence type="ECO:0000256" key="10">
    <source>
        <dbReference type="ARBA" id="ARBA00023316"/>
    </source>
</evidence>
<comment type="caution">
    <text evidence="13">The sequence shown here is derived from an EMBL/GenBank/DDBJ whole genome shotgun (WGS) entry which is preliminary data.</text>
</comment>
<keyword evidence="7 11" id="KW-0573">Peptidoglycan synthesis</keyword>
<dbReference type="GO" id="GO:0016763">
    <property type="term" value="F:pentosyltransferase activity"/>
    <property type="evidence" value="ECO:0007669"/>
    <property type="project" value="InterPro"/>
</dbReference>
<dbReference type="PANTHER" id="PTHR30400">
    <property type="entry name" value="MONOFUNCTIONAL BIOSYNTHETIC PEPTIDOGLYCAN TRANSGLYCOSYLASE"/>
    <property type="match status" value="1"/>
</dbReference>
<dbReference type="InterPro" id="IPR023346">
    <property type="entry name" value="Lysozyme-like_dom_sf"/>
</dbReference>
<dbReference type="InterPro" id="IPR011812">
    <property type="entry name" value="Pep_trsgly"/>
</dbReference>
<keyword evidence="4 11" id="KW-0808">Transferase</keyword>
<dbReference type="Proteomes" id="UP000306236">
    <property type="component" value="Unassembled WGS sequence"/>
</dbReference>
<evidence type="ECO:0000256" key="5">
    <source>
        <dbReference type="ARBA" id="ARBA00022692"/>
    </source>
</evidence>
<feature type="domain" description="Glycosyl transferase family 51" evidence="12">
    <location>
        <begin position="56"/>
        <end position="220"/>
    </location>
</feature>
<dbReference type="NCBIfam" id="TIGR02070">
    <property type="entry name" value="mono_pep_trsgly"/>
    <property type="match status" value="1"/>
</dbReference>
<evidence type="ECO:0000256" key="4">
    <source>
        <dbReference type="ARBA" id="ARBA00022679"/>
    </source>
</evidence>
<keyword evidence="10 11" id="KW-0961">Cell wall biogenesis/degradation</keyword>
<keyword evidence="3 11" id="KW-0328">Glycosyltransferase</keyword>
<dbReference type="InterPro" id="IPR001264">
    <property type="entry name" value="Glyco_trans_51"/>
</dbReference>
<dbReference type="GO" id="GO:0071555">
    <property type="term" value="P:cell wall organization"/>
    <property type="evidence" value="ECO:0007669"/>
    <property type="project" value="UniProtKB-KW"/>
</dbReference>
<sequence length="226" mass="25311">MPSLGRWCSLVLLAGVSLQLLFALSIASMNLRQPLSTAFQRSAIWENLAQARAIEWRHTPVPGKHISDNARKAVIASEDSLFFSHRGADWAAIERAWQRNAQNDRILGGSTITQQLAKNLFLSGERNMLRKGQELVLAWMLEASLSKQRILDLYLNQVEWGDGLYGIEAAARHYFNTSADRLSATQAARLAVMLPQPRRLGQNPNSAYMNQRTATITRRMGAIEIP</sequence>
<dbReference type="GO" id="GO:0008360">
    <property type="term" value="P:regulation of cell shape"/>
    <property type="evidence" value="ECO:0007669"/>
    <property type="project" value="UniProtKB-KW"/>
</dbReference>
<name>A0A4S5BTF4_9BURK</name>
<dbReference type="EMBL" id="SSWX01000007">
    <property type="protein sequence ID" value="THJ34351.1"/>
    <property type="molecule type" value="Genomic_DNA"/>
</dbReference>
<dbReference type="AlphaFoldDB" id="A0A4S5BTF4"/>
<accession>A0A4S5BTF4</accession>
<comment type="catalytic activity">
    <reaction evidence="11">
        <text>[GlcNAc-(1-&gt;4)-Mur2Ac(oyl-L-Ala-gamma-D-Glu-L-Lys-D-Ala-D-Ala)](n)-di-trans,octa-cis-undecaprenyl diphosphate + beta-D-GlcNAc-(1-&gt;4)-Mur2Ac(oyl-L-Ala-gamma-D-Glu-L-Lys-D-Ala-D-Ala)-di-trans,octa-cis-undecaprenyl diphosphate = [GlcNAc-(1-&gt;4)-Mur2Ac(oyl-L-Ala-gamma-D-Glu-L-Lys-D-Ala-D-Ala)](n+1)-di-trans,octa-cis-undecaprenyl diphosphate + di-trans,octa-cis-undecaprenyl diphosphate + H(+)</text>
        <dbReference type="Rhea" id="RHEA:23708"/>
        <dbReference type="Rhea" id="RHEA-COMP:9602"/>
        <dbReference type="Rhea" id="RHEA-COMP:9603"/>
        <dbReference type="ChEBI" id="CHEBI:15378"/>
        <dbReference type="ChEBI" id="CHEBI:58405"/>
        <dbReference type="ChEBI" id="CHEBI:60033"/>
        <dbReference type="ChEBI" id="CHEBI:78435"/>
        <dbReference type="EC" id="2.4.99.28"/>
    </reaction>
</comment>
<gene>
    <name evidence="11 13" type="primary">mtgA</name>
    <name evidence="13" type="ORF">E8K88_07260</name>
</gene>
<comment type="subcellular location">
    <subcellularLocation>
        <location evidence="11">Cell inner membrane</location>
        <topology evidence="11">Single-pass membrane protein</topology>
    </subcellularLocation>
</comment>
<evidence type="ECO:0000256" key="9">
    <source>
        <dbReference type="ARBA" id="ARBA00023136"/>
    </source>
</evidence>
<dbReference type="RefSeq" id="WP_136406025.1">
    <property type="nucleotide sequence ID" value="NZ_SSWX01000007.1"/>
</dbReference>
<comment type="pathway">
    <text evidence="11">Cell wall biogenesis; peptidoglycan biosynthesis.</text>
</comment>
<dbReference type="Pfam" id="PF00912">
    <property type="entry name" value="Transgly"/>
    <property type="match status" value="1"/>
</dbReference>
<evidence type="ECO:0000256" key="3">
    <source>
        <dbReference type="ARBA" id="ARBA00022676"/>
    </source>
</evidence>
<keyword evidence="6 11" id="KW-0133">Cell shape</keyword>
<organism evidence="13 14">
    <name type="scientific">Lampropedia aestuarii</name>
    <dbReference type="NCBI Taxonomy" id="2562762"/>
    <lineage>
        <taxon>Bacteria</taxon>
        <taxon>Pseudomonadati</taxon>
        <taxon>Pseudomonadota</taxon>
        <taxon>Betaproteobacteria</taxon>
        <taxon>Burkholderiales</taxon>
        <taxon>Comamonadaceae</taxon>
        <taxon>Lampropedia</taxon>
    </lineage>
</organism>
<comment type="function">
    <text evidence="11">Peptidoglycan polymerase that catalyzes glycan chain elongation from lipid-linked precursors.</text>
</comment>
<keyword evidence="14" id="KW-1185">Reference proteome</keyword>
<keyword evidence="5 11" id="KW-0812">Transmembrane</keyword>
<dbReference type="GO" id="GO:0005886">
    <property type="term" value="C:plasma membrane"/>
    <property type="evidence" value="ECO:0007669"/>
    <property type="project" value="UniProtKB-SubCell"/>
</dbReference>
<comment type="similarity">
    <text evidence="11">Belongs to the glycosyltransferase 51 family.</text>
</comment>
<dbReference type="InterPro" id="IPR036950">
    <property type="entry name" value="PBP_transglycosylase"/>
</dbReference>
<dbReference type="OrthoDB" id="9766909at2"/>
<keyword evidence="8 11" id="KW-1133">Transmembrane helix</keyword>
<keyword evidence="2 11" id="KW-0997">Cell inner membrane</keyword>
<dbReference type="EC" id="2.4.99.28" evidence="11"/>
<dbReference type="UniPathway" id="UPA00219"/>
<reference evidence="13 14" key="1">
    <citation type="submission" date="2019-04" db="EMBL/GenBank/DDBJ databases">
        <title>Lampropedia sp YIM MLB12 draf genome.</title>
        <authorList>
            <person name="Wang Y.-X."/>
        </authorList>
    </citation>
    <scope>NUCLEOTIDE SEQUENCE [LARGE SCALE GENOMIC DNA]</scope>
    <source>
        <strain evidence="13 14">YIM MLB12</strain>
    </source>
</reference>
<dbReference type="HAMAP" id="MF_00766">
    <property type="entry name" value="PGT_MtgA"/>
    <property type="match status" value="1"/>
</dbReference>
<dbReference type="GO" id="GO:0009274">
    <property type="term" value="C:peptidoglycan-based cell wall"/>
    <property type="evidence" value="ECO:0007669"/>
    <property type="project" value="InterPro"/>
</dbReference>
<keyword evidence="1 11" id="KW-1003">Cell membrane</keyword>
<evidence type="ECO:0000256" key="7">
    <source>
        <dbReference type="ARBA" id="ARBA00022984"/>
    </source>
</evidence>
<dbReference type="SUPFAM" id="SSF53955">
    <property type="entry name" value="Lysozyme-like"/>
    <property type="match status" value="1"/>
</dbReference>
<evidence type="ECO:0000259" key="12">
    <source>
        <dbReference type="Pfam" id="PF00912"/>
    </source>
</evidence>
<keyword evidence="9 11" id="KW-0472">Membrane</keyword>
<evidence type="ECO:0000256" key="8">
    <source>
        <dbReference type="ARBA" id="ARBA00022989"/>
    </source>
</evidence>
<evidence type="ECO:0000313" key="14">
    <source>
        <dbReference type="Proteomes" id="UP000306236"/>
    </source>
</evidence>
<protein>
    <recommendedName>
        <fullName evidence="11">Biosynthetic peptidoglycan transglycosylase</fullName>
        <ecNumber evidence="11">2.4.99.28</ecNumber>
    </recommendedName>
    <alternativeName>
        <fullName evidence="11">Glycan polymerase</fullName>
    </alternativeName>
    <alternativeName>
        <fullName evidence="11">Peptidoglycan glycosyltransferase MtgA</fullName>
        <shortName evidence="11">PGT</shortName>
    </alternativeName>
</protein>
<proteinExistence type="inferred from homology"/>
<dbReference type="Gene3D" id="1.10.3810.10">
    <property type="entry name" value="Biosynthetic peptidoglycan transglycosylase-like"/>
    <property type="match status" value="1"/>
</dbReference>
<evidence type="ECO:0000256" key="1">
    <source>
        <dbReference type="ARBA" id="ARBA00022475"/>
    </source>
</evidence>
<evidence type="ECO:0000256" key="2">
    <source>
        <dbReference type="ARBA" id="ARBA00022519"/>
    </source>
</evidence>
<evidence type="ECO:0000256" key="11">
    <source>
        <dbReference type="HAMAP-Rule" id="MF_00766"/>
    </source>
</evidence>
<dbReference type="GO" id="GO:0009252">
    <property type="term" value="P:peptidoglycan biosynthetic process"/>
    <property type="evidence" value="ECO:0007669"/>
    <property type="project" value="UniProtKB-UniRule"/>
</dbReference>
<dbReference type="PANTHER" id="PTHR30400:SF0">
    <property type="entry name" value="BIOSYNTHETIC PEPTIDOGLYCAN TRANSGLYCOSYLASE"/>
    <property type="match status" value="1"/>
</dbReference>
<dbReference type="GO" id="GO:0008955">
    <property type="term" value="F:peptidoglycan glycosyltransferase activity"/>
    <property type="evidence" value="ECO:0007669"/>
    <property type="project" value="UniProtKB-UniRule"/>
</dbReference>
<evidence type="ECO:0000256" key="6">
    <source>
        <dbReference type="ARBA" id="ARBA00022960"/>
    </source>
</evidence>